<protein>
    <recommendedName>
        <fullName evidence="1">UspA domain-containing protein</fullName>
    </recommendedName>
</protein>
<feature type="domain" description="UspA" evidence="1">
    <location>
        <begin position="12"/>
        <end position="65"/>
    </location>
</feature>
<dbReference type="RefSeq" id="WP_188464460.1">
    <property type="nucleotide sequence ID" value="NZ_BMFQ01000002.1"/>
</dbReference>
<sequence length="93" mass="10411">MVHQLKKIIKLKKICIALDTSPSAEKVATLGYENAKALKAEVVIVHVVSDAGLYAMDYDPIMEYNGFLIQKNVAFIEDLEGKQQNFLKPQPSF</sequence>
<reference evidence="2" key="1">
    <citation type="journal article" date="2014" name="Int. J. Syst. Evol. Microbiol.">
        <title>Complete genome sequence of Corynebacterium casei LMG S-19264T (=DSM 44701T), isolated from a smear-ripened cheese.</title>
        <authorList>
            <consortium name="US DOE Joint Genome Institute (JGI-PGF)"/>
            <person name="Walter F."/>
            <person name="Albersmeier A."/>
            <person name="Kalinowski J."/>
            <person name="Ruckert C."/>
        </authorList>
    </citation>
    <scope>NUCLEOTIDE SEQUENCE</scope>
    <source>
        <strain evidence="2">CGMCC 1.12751</strain>
    </source>
</reference>
<accession>A0A917LPI8</accession>
<reference evidence="2" key="2">
    <citation type="submission" date="2020-09" db="EMBL/GenBank/DDBJ databases">
        <authorList>
            <person name="Sun Q."/>
            <person name="Zhou Y."/>
        </authorList>
    </citation>
    <scope>NUCLEOTIDE SEQUENCE</scope>
    <source>
        <strain evidence="2">CGMCC 1.12751</strain>
    </source>
</reference>
<dbReference type="Proteomes" id="UP000625976">
    <property type="component" value="Unassembled WGS sequence"/>
</dbReference>
<comment type="caution">
    <text evidence="2">The sequence shown here is derived from an EMBL/GenBank/DDBJ whole genome shotgun (WGS) entry which is preliminary data.</text>
</comment>
<dbReference type="InterPro" id="IPR014729">
    <property type="entry name" value="Rossmann-like_a/b/a_fold"/>
</dbReference>
<dbReference type="EMBL" id="BMFQ01000002">
    <property type="protein sequence ID" value="GGG49113.1"/>
    <property type="molecule type" value="Genomic_DNA"/>
</dbReference>
<name>A0A917LPI8_9FLAO</name>
<gene>
    <name evidence="2" type="ORF">GCM10010976_20560</name>
</gene>
<dbReference type="Pfam" id="PF00582">
    <property type="entry name" value="Usp"/>
    <property type="match status" value="1"/>
</dbReference>
<dbReference type="AlphaFoldDB" id="A0A917LPI8"/>
<dbReference type="Gene3D" id="3.40.50.620">
    <property type="entry name" value="HUPs"/>
    <property type="match status" value="1"/>
</dbReference>
<dbReference type="SUPFAM" id="SSF52402">
    <property type="entry name" value="Adenine nucleotide alpha hydrolases-like"/>
    <property type="match status" value="1"/>
</dbReference>
<dbReference type="InterPro" id="IPR006016">
    <property type="entry name" value="UspA"/>
</dbReference>
<organism evidence="2 3">
    <name type="scientific">Bizionia arctica</name>
    <dbReference type="NCBI Taxonomy" id="1495645"/>
    <lineage>
        <taxon>Bacteria</taxon>
        <taxon>Pseudomonadati</taxon>
        <taxon>Bacteroidota</taxon>
        <taxon>Flavobacteriia</taxon>
        <taxon>Flavobacteriales</taxon>
        <taxon>Flavobacteriaceae</taxon>
        <taxon>Bizionia</taxon>
    </lineage>
</organism>
<keyword evidence="3" id="KW-1185">Reference proteome</keyword>
<evidence type="ECO:0000313" key="2">
    <source>
        <dbReference type="EMBL" id="GGG49113.1"/>
    </source>
</evidence>
<proteinExistence type="predicted"/>
<evidence type="ECO:0000259" key="1">
    <source>
        <dbReference type="Pfam" id="PF00582"/>
    </source>
</evidence>
<evidence type="ECO:0000313" key="3">
    <source>
        <dbReference type="Proteomes" id="UP000625976"/>
    </source>
</evidence>